<dbReference type="InterPro" id="IPR006262">
    <property type="entry name" value="Cyt_deam_tetra"/>
</dbReference>
<dbReference type="PANTHER" id="PTHR11644:SF2">
    <property type="entry name" value="CYTIDINE DEAMINASE"/>
    <property type="match status" value="1"/>
</dbReference>
<evidence type="ECO:0000256" key="12">
    <source>
        <dbReference type="PIRSR" id="PIRSR606262-1"/>
    </source>
</evidence>
<dbReference type="GO" id="GO:0008270">
    <property type="term" value="F:zinc ion binding"/>
    <property type="evidence" value="ECO:0007669"/>
    <property type="project" value="UniProtKB-UniRule"/>
</dbReference>
<comment type="catalytic activity">
    <reaction evidence="10 14">
        <text>2'-deoxycytidine + H2O + H(+) = 2'-deoxyuridine + NH4(+)</text>
        <dbReference type="Rhea" id="RHEA:13433"/>
        <dbReference type="ChEBI" id="CHEBI:15377"/>
        <dbReference type="ChEBI" id="CHEBI:15378"/>
        <dbReference type="ChEBI" id="CHEBI:15698"/>
        <dbReference type="ChEBI" id="CHEBI:16450"/>
        <dbReference type="ChEBI" id="CHEBI:28938"/>
        <dbReference type="EC" id="3.5.4.5"/>
    </reaction>
</comment>
<comment type="similarity">
    <text evidence="3 14">Belongs to the cytidine and deoxycytidylate deaminase family.</text>
</comment>
<sequence length="139" mass="15318">MDTINLLNLSQDELEKKLIEIAKKAMEKSYSPYSKFRVGAALLTAEGKVYTGVNIENASFGATICAERTAVIKAVSEGDIKYKAIAISSDADSFIYPCGICRQVLSEFDKGEMKVICSNKSGQYRSFSLSEIMPCMFEL</sequence>
<keyword evidence="17" id="KW-1185">Reference proteome</keyword>
<evidence type="ECO:0000256" key="10">
    <source>
        <dbReference type="ARBA" id="ARBA00049252"/>
    </source>
</evidence>
<evidence type="ECO:0000313" key="16">
    <source>
        <dbReference type="EMBL" id="KNY25739.1"/>
    </source>
</evidence>
<evidence type="ECO:0000256" key="3">
    <source>
        <dbReference type="ARBA" id="ARBA00006576"/>
    </source>
</evidence>
<protein>
    <recommendedName>
        <fullName evidence="5 14">Cytidine deaminase</fullName>
        <ecNumber evidence="4 14">3.5.4.5</ecNumber>
    </recommendedName>
    <alternativeName>
        <fullName evidence="9 14">Cytidine aminohydrolase</fullName>
    </alternativeName>
</protein>
<dbReference type="PROSITE" id="PS00903">
    <property type="entry name" value="CYT_DCMP_DEAMINASES_1"/>
    <property type="match status" value="1"/>
</dbReference>
<dbReference type="InterPro" id="IPR016193">
    <property type="entry name" value="Cytidine_deaminase-like"/>
</dbReference>
<evidence type="ECO:0000256" key="13">
    <source>
        <dbReference type="PIRSR" id="PIRSR606262-3"/>
    </source>
</evidence>
<dbReference type="EC" id="3.5.4.5" evidence="4 14"/>
<dbReference type="CDD" id="cd01283">
    <property type="entry name" value="cytidine_deaminase"/>
    <property type="match status" value="1"/>
</dbReference>
<accession>A0A0L6JJ24</accession>
<evidence type="ECO:0000313" key="17">
    <source>
        <dbReference type="Proteomes" id="UP000036923"/>
    </source>
</evidence>
<dbReference type="SUPFAM" id="SSF53927">
    <property type="entry name" value="Cytidine deaminase-like"/>
    <property type="match status" value="1"/>
</dbReference>
<keyword evidence="6 13" id="KW-0479">Metal-binding</keyword>
<evidence type="ECO:0000256" key="4">
    <source>
        <dbReference type="ARBA" id="ARBA00012783"/>
    </source>
</evidence>
<feature type="domain" description="CMP/dCMP-type deaminase" evidence="15">
    <location>
        <begin position="13"/>
        <end position="139"/>
    </location>
</feature>
<dbReference type="eggNOG" id="COG0295">
    <property type="taxonomic scope" value="Bacteria"/>
</dbReference>
<comment type="catalytic activity">
    <reaction evidence="11 14">
        <text>cytidine + H2O + H(+) = uridine + NH4(+)</text>
        <dbReference type="Rhea" id="RHEA:16069"/>
        <dbReference type="ChEBI" id="CHEBI:15377"/>
        <dbReference type="ChEBI" id="CHEBI:15378"/>
        <dbReference type="ChEBI" id="CHEBI:16704"/>
        <dbReference type="ChEBI" id="CHEBI:17562"/>
        <dbReference type="ChEBI" id="CHEBI:28938"/>
        <dbReference type="EC" id="3.5.4.5"/>
    </reaction>
</comment>
<dbReference type="Pfam" id="PF00383">
    <property type="entry name" value="dCMP_cyt_deam_1"/>
    <property type="match status" value="1"/>
</dbReference>
<dbReference type="PANTHER" id="PTHR11644">
    <property type="entry name" value="CYTIDINE DEAMINASE"/>
    <property type="match status" value="1"/>
</dbReference>
<dbReference type="GO" id="GO:0072527">
    <property type="term" value="P:pyrimidine-containing compound metabolic process"/>
    <property type="evidence" value="ECO:0007669"/>
    <property type="project" value="UniProtKB-ARBA"/>
</dbReference>
<dbReference type="AlphaFoldDB" id="A0A0L6JJ24"/>
<dbReference type="InterPro" id="IPR050202">
    <property type="entry name" value="Cyt/Deoxycyt_deaminase"/>
</dbReference>
<evidence type="ECO:0000256" key="2">
    <source>
        <dbReference type="ARBA" id="ARBA00003949"/>
    </source>
</evidence>
<organism evidence="16 17">
    <name type="scientific">Pseudobacteroides cellulosolvens ATCC 35603 = DSM 2933</name>
    <dbReference type="NCBI Taxonomy" id="398512"/>
    <lineage>
        <taxon>Bacteria</taxon>
        <taxon>Bacillati</taxon>
        <taxon>Bacillota</taxon>
        <taxon>Clostridia</taxon>
        <taxon>Eubacteriales</taxon>
        <taxon>Oscillospiraceae</taxon>
        <taxon>Pseudobacteroides</taxon>
    </lineage>
</organism>
<dbReference type="InterPro" id="IPR016192">
    <property type="entry name" value="APOBEC/CMP_deaminase_Zn-bd"/>
</dbReference>
<dbReference type="InterPro" id="IPR002125">
    <property type="entry name" value="CMP_dCMP_dom"/>
</dbReference>
<evidence type="ECO:0000256" key="6">
    <source>
        <dbReference type="ARBA" id="ARBA00022723"/>
    </source>
</evidence>
<reference evidence="17" key="1">
    <citation type="submission" date="2015-07" db="EMBL/GenBank/DDBJ databases">
        <title>Near-Complete Genome Sequence of the Cellulolytic Bacterium Bacteroides (Pseudobacteroides) cellulosolvens ATCC 35603.</title>
        <authorList>
            <person name="Dassa B."/>
            <person name="Utturkar S.M."/>
            <person name="Klingeman D.M."/>
            <person name="Hurt R.A."/>
            <person name="Keller M."/>
            <person name="Xu J."/>
            <person name="Reddy Y.H.K."/>
            <person name="Borovok I."/>
            <person name="Grinberg I.R."/>
            <person name="Lamed R."/>
            <person name="Zhivin O."/>
            <person name="Bayer E.A."/>
            <person name="Brown S.D."/>
        </authorList>
    </citation>
    <scope>NUCLEOTIDE SEQUENCE [LARGE SCALE GENOMIC DNA]</scope>
    <source>
        <strain evidence="17">DSM 2933</strain>
    </source>
</reference>
<dbReference type="GO" id="GO:0042802">
    <property type="term" value="F:identical protein binding"/>
    <property type="evidence" value="ECO:0007669"/>
    <property type="project" value="UniProtKB-ARBA"/>
</dbReference>
<gene>
    <name evidence="16" type="ORF">Bccel_0999</name>
</gene>
<dbReference type="Proteomes" id="UP000036923">
    <property type="component" value="Unassembled WGS sequence"/>
</dbReference>
<evidence type="ECO:0000256" key="1">
    <source>
        <dbReference type="ARBA" id="ARBA00001947"/>
    </source>
</evidence>
<dbReference type="NCBIfam" id="TIGR01354">
    <property type="entry name" value="cyt_deam_tetra"/>
    <property type="match status" value="1"/>
</dbReference>
<dbReference type="Gene3D" id="3.40.140.10">
    <property type="entry name" value="Cytidine Deaminase, domain 2"/>
    <property type="match status" value="1"/>
</dbReference>
<evidence type="ECO:0000256" key="7">
    <source>
        <dbReference type="ARBA" id="ARBA00022801"/>
    </source>
</evidence>
<evidence type="ECO:0000256" key="14">
    <source>
        <dbReference type="RuleBase" id="RU364006"/>
    </source>
</evidence>
<evidence type="ECO:0000256" key="9">
    <source>
        <dbReference type="ARBA" id="ARBA00032005"/>
    </source>
</evidence>
<dbReference type="FunFam" id="3.40.140.10:FF:000008">
    <property type="entry name" value="Cytidine deaminase"/>
    <property type="match status" value="1"/>
</dbReference>
<comment type="caution">
    <text evidence="16">The sequence shown here is derived from an EMBL/GenBank/DDBJ whole genome shotgun (WGS) entry which is preliminary data.</text>
</comment>
<comment type="cofactor">
    <cofactor evidence="1 13 14">
        <name>Zn(2+)</name>
        <dbReference type="ChEBI" id="CHEBI:29105"/>
    </cofactor>
</comment>
<feature type="binding site" evidence="13">
    <location>
        <position position="98"/>
    </location>
    <ligand>
        <name>Zn(2+)</name>
        <dbReference type="ChEBI" id="CHEBI:29105"/>
        <note>catalytic</note>
    </ligand>
</feature>
<feature type="binding site" evidence="13">
    <location>
        <position position="65"/>
    </location>
    <ligand>
        <name>Zn(2+)</name>
        <dbReference type="ChEBI" id="CHEBI:29105"/>
        <note>catalytic</note>
    </ligand>
</feature>
<name>A0A0L6JJ24_9FIRM</name>
<feature type="binding site" evidence="13">
    <location>
        <position position="101"/>
    </location>
    <ligand>
        <name>Zn(2+)</name>
        <dbReference type="ChEBI" id="CHEBI:29105"/>
        <note>catalytic</note>
    </ligand>
</feature>
<evidence type="ECO:0000256" key="5">
    <source>
        <dbReference type="ARBA" id="ARBA00018266"/>
    </source>
</evidence>
<dbReference type="GO" id="GO:0055086">
    <property type="term" value="P:nucleobase-containing small molecule metabolic process"/>
    <property type="evidence" value="ECO:0007669"/>
    <property type="project" value="UniProtKB-ARBA"/>
</dbReference>
<keyword evidence="7 14" id="KW-0378">Hydrolase</keyword>
<dbReference type="RefSeq" id="WP_409372123.1">
    <property type="nucleotide sequence ID" value="NZ_JQKC01000013.1"/>
</dbReference>
<evidence type="ECO:0000256" key="11">
    <source>
        <dbReference type="ARBA" id="ARBA00049558"/>
    </source>
</evidence>
<evidence type="ECO:0000256" key="8">
    <source>
        <dbReference type="ARBA" id="ARBA00022833"/>
    </source>
</evidence>
<dbReference type="EMBL" id="LGTC01000001">
    <property type="protein sequence ID" value="KNY25739.1"/>
    <property type="molecule type" value="Genomic_DNA"/>
</dbReference>
<comment type="function">
    <text evidence="2 14">This enzyme scavenges exogenous and endogenous cytidine and 2'-deoxycytidine for UMP synthesis.</text>
</comment>
<evidence type="ECO:0000259" key="15">
    <source>
        <dbReference type="PROSITE" id="PS51747"/>
    </source>
</evidence>
<dbReference type="GO" id="GO:0004126">
    <property type="term" value="F:cytidine deaminase activity"/>
    <property type="evidence" value="ECO:0007669"/>
    <property type="project" value="UniProtKB-UniRule"/>
</dbReference>
<feature type="active site" description="Proton donor" evidence="12">
    <location>
        <position position="67"/>
    </location>
</feature>
<dbReference type="NCBIfam" id="NF004064">
    <property type="entry name" value="PRK05578.1"/>
    <property type="match status" value="1"/>
</dbReference>
<keyword evidence="8 13" id="KW-0862">Zinc</keyword>
<proteinExistence type="inferred from homology"/>
<dbReference type="PATRIC" id="fig|398512.5.peg.1036"/>
<dbReference type="PROSITE" id="PS51747">
    <property type="entry name" value="CYT_DCMP_DEAMINASES_2"/>
    <property type="match status" value="1"/>
</dbReference>
<dbReference type="GO" id="GO:0005829">
    <property type="term" value="C:cytosol"/>
    <property type="evidence" value="ECO:0007669"/>
    <property type="project" value="TreeGrafter"/>
</dbReference>
<dbReference type="STRING" id="398512.Bccel_0999"/>